<protein>
    <submittedName>
        <fullName evidence="1">Uncharacterized protein</fullName>
    </submittedName>
</protein>
<proteinExistence type="predicted"/>
<sequence>MKKFEDSCHHDDNGDIDDEDENREDEKESNIETNDLDEYIEVIEVGKPYKVESDVNSENNDNHLGSQNGNEVGDSKRHEATKLNFVFQQESSEQQ</sequence>
<evidence type="ECO:0000313" key="1">
    <source>
        <dbReference type="EMBL" id="KAI3710388.1"/>
    </source>
</evidence>
<dbReference type="Proteomes" id="UP001055811">
    <property type="component" value="Linkage Group LG07"/>
</dbReference>
<comment type="caution">
    <text evidence="1">The sequence shown here is derived from an EMBL/GenBank/DDBJ whole genome shotgun (WGS) entry which is preliminary data.</text>
</comment>
<name>A0ACB9ALZ8_CICIN</name>
<keyword evidence="2" id="KW-1185">Reference proteome</keyword>
<organism evidence="1 2">
    <name type="scientific">Cichorium intybus</name>
    <name type="common">Chicory</name>
    <dbReference type="NCBI Taxonomy" id="13427"/>
    <lineage>
        <taxon>Eukaryota</taxon>
        <taxon>Viridiplantae</taxon>
        <taxon>Streptophyta</taxon>
        <taxon>Embryophyta</taxon>
        <taxon>Tracheophyta</taxon>
        <taxon>Spermatophyta</taxon>
        <taxon>Magnoliopsida</taxon>
        <taxon>eudicotyledons</taxon>
        <taxon>Gunneridae</taxon>
        <taxon>Pentapetalae</taxon>
        <taxon>asterids</taxon>
        <taxon>campanulids</taxon>
        <taxon>Asterales</taxon>
        <taxon>Asteraceae</taxon>
        <taxon>Cichorioideae</taxon>
        <taxon>Cichorieae</taxon>
        <taxon>Cichoriinae</taxon>
        <taxon>Cichorium</taxon>
    </lineage>
</organism>
<reference evidence="1 2" key="2">
    <citation type="journal article" date="2022" name="Mol. Ecol. Resour.">
        <title>The genomes of chicory, endive, great burdock and yacon provide insights into Asteraceae paleo-polyploidization history and plant inulin production.</title>
        <authorList>
            <person name="Fan W."/>
            <person name="Wang S."/>
            <person name="Wang H."/>
            <person name="Wang A."/>
            <person name="Jiang F."/>
            <person name="Liu H."/>
            <person name="Zhao H."/>
            <person name="Xu D."/>
            <person name="Zhang Y."/>
        </authorList>
    </citation>
    <scope>NUCLEOTIDE SEQUENCE [LARGE SCALE GENOMIC DNA]</scope>
    <source>
        <strain evidence="2">cv. Punajuju</strain>
        <tissue evidence="1">Leaves</tissue>
    </source>
</reference>
<evidence type="ECO:0000313" key="2">
    <source>
        <dbReference type="Proteomes" id="UP001055811"/>
    </source>
</evidence>
<accession>A0ACB9ALZ8</accession>
<reference evidence="2" key="1">
    <citation type="journal article" date="2022" name="Mol. Ecol. Resour.">
        <title>The genomes of chicory, endive, great burdock and yacon provide insights into Asteraceae palaeo-polyploidization history and plant inulin production.</title>
        <authorList>
            <person name="Fan W."/>
            <person name="Wang S."/>
            <person name="Wang H."/>
            <person name="Wang A."/>
            <person name="Jiang F."/>
            <person name="Liu H."/>
            <person name="Zhao H."/>
            <person name="Xu D."/>
            <person name="Zhang Y."/>
        </authorList>
    </citation>
    <scope>NUCLEOTIDE SEQUENCE [LARGE SCALE GENOMIC DNA]</scope>
    <source>
        <strain evidence="2">cv. Punajuju</strain>
    </source>
</reference>
<gene>
    <name evidence="1" type="ORF">L2E82_40168</name>
</gene>
<dbReference type="EMBL" id="CM042015">
    <property type="protein sequence ID" value="KAI3710388.1"/>
    <property type="molecule type" value="Genomic_DNA"/>
</dbReference>